<gene>
    <name evidence="2" type="ORF">POM88_050700</name>
</gene>
<proteinExistence type="predicted"/>
<keyword evidence="3" id="KW-1185">Reference proteome</keyword>
<reference evidence="2" key="2">
    <citation type="submission" date="2023-05" db="EMBL/GenBank/DDBJ databases">
        <authorList>
            <person name="Schelkunov M.I."/>
        </authorList>
    </citation>
    <scope>NUCLEOTIDE SEQUENCE</scope>
    <source>
        <strain evidence="2">Hsosn_3</strain>
        <tissue evidence="2">Leaf</tissue>
    </source>
</reference>
<feature type="region of interest" description="Disordered" evidence="1">
    <location>
        <begin position="74"/>
        <end position="124"/>
    </location>
</feature>
<evidence type="ECO:0000313" key="3">
    <source>
        <dbReference type="Proteomes" id="UP001237642"/>
    </source>
</evidence>
<evidence type="ECO:0000256" key="1">
    <source>
        <dbReference type="SAM" id="MobiDB-lite"/>
    </source>
</evidence>
<dbReference type="AlphaFoldDB" id="A0AAD8GZ69"/>
<name>A0AAD8GZ69_9APIA</name>
<dbReference type="Proteomes" id="UP001237642">
    <property type="component" value="Unassembled WGS sequence"/>
</dbReference>
<sequence>MERLHDNLFMRAMDRTIAHAREHPEEFALSPDEVCFLACDLLEGEAELPQDHPLTEQTQRELIHVIIEVLNDMYKRNGPNNKGKAIGDDNVDDRRDDGDRDADGAGPSSSAMSRTSGGGPTIRG</sequence>
<feature type="compositionally biased region" description="Basic and acidic residues" evidence="1">
    <location>
        <begin position="92"/>
        <end position="103"/>
    </location>
</feature>
<accession>A0AAD8GZ69</accession>
<organism evidence="2 3">
    <name type="scientific">Heracleum sosnowskyi</name>
    <dbReference type="NCBI Taxonomy" id="360622"/>
    <lineage>
        <taxon>Eukaryota</taxon>
        <taxon>Viridiplantae</taxon>
        <taxon>Streptophyta</taxon>
        <taxon>Embryophyta</taxon>
        <taxon>Tracheophyta</taxon>
        <taxon>Spermatophyta</taxon>
        <taxon>Magnoliopsida</taxon>
        <taxon>eudicotyledons</taxon>
        <taxon>Gunneridae</taxon>
        <taxon>Pentapetalae</taxon>
        <taxon>asterids</taxon>
        <taxon>campanulids</taxon>
        <taxon>Apiales</taxon>
        <taxon>Apiaceae</taxon>
        <taxon>Apioideae</taxon>
        <taxon>apioid superclade</taxon>
        <taxon>Tordylieae</taxon>
        <taxon>Tordyliinae</taxon>
        <taxon>Heracleum</taxon>
    </lineage>
</organism>
<reference evidence="2" key="1">
    <citation type="submission" date="2023-02" db="EMBL/GenBank/DDBJ databases">
        <title>Genome of toxic invasive species Heracleum sosnowskyi carries increased number of genes despite the absence of recent whole-genome duplications.</title>
        <authorList>
            <person name="Schelkunov M."/>
            <person name="Shtratnikova V."/>
            <person name="Makarenko M."/>
            <person name="Klepikova A."/>
            <person name="Omelchenko D."/>
            <person name="Novikova G."/>
            <person name="Obukhova E."/>
            <person name="Bogdanov V."/>
            <person name="Penin A."/>
            <person name="Logacheva M."/>
        </authorList>
    </citation>
    <scope>NUCLEOTIDE SEQUENCE</scope>
    <source>
        <strain evidence="2">Hsosn_3</strain>
        <tissue evidence="2">Leaf</tissue>
    </source>
</reference>
<evidence type="ECO:0000313" key="2">
    <source>
        <dbReference type="EMBL" id="KAK1357444.1"/>
    </source>
</evidence>
<dbReference type="EMBL" id="JAUIZM010000011">
    <property type="protein sequence ID" value="KAK1357444.1"/>
    <property type="molecule type" value="Genomic_DNA"/>
</dbReference>
<comment type="caution">
    <text evidence="2">The sequence shown here is derived from an EMBL/GenBank/DDBJ whole genome shotgun (WGS) entry which is preliminary data.</text>
</comment>
<protein>
    <submittedName>
        <fullName evidence="2">Uncharacterized protein</fullName>
    </submittedName>
</protein>